<evidence type="ECO:0000259" key="1">
    <source>
        <dbReference type="Pfam" id="PF04765"/>
    </source>
</evidence>
<evidence type="ECO:0000313" key="3">
    <source>
        <dbReference type="Proteomes" id="UP000001514"/>
    </source>
</evidence>
<dbReference type="Proteomes" id="UP000001514">
    <property type="component" value="Unassembled WGS sequence"/>
</dbReference>
<dbReference type="HOGENOM" id="CLU_027685_1_0_1"/>
<keyword evidence="3" id="KW-1185">Reference proteome</keyword>
<feature type="non-terminal residue" evidence="2">
    <location>
        <position position="1"/>
    </location>
</feature>
<dbReference type="STRING" id="88036.D8R3H2"/>
<protein>
    <recommendedName>
        <fullName evidence="1">TOD1/MUCI70 glycosyltransferase-like domain-containing protein</fullName>
    </recommendedName>
</protein>
<accession>D8R3H2</accession>
<dbReference type="Pfam" id="PF04765">
    <property type="entry name" value="TOD1_MUCI70"/>
    <property type="match status" value="1"/>
</dbReference>
<dbReference type="InParanoid" id="D8R3H2"/>
<feature type="non-terminal residue" evidence="2">
    <location>
        <position position="294"/>
    </location>
</feature>
<dbReference type="AlphaFoldDB" id="D8R3H2"/>
<dbReference type="KEGG" id="smo:SELMODRAFT_33344"/>
<dbReference type="EMBL" id="GL377571">
    <property type="protein sequence ID" value="EFJ32941.1"/>
    <property type="molecule type" value="Genomic_DNA"/>
</dbReference>
<organism evidence="3">
    <name type="scientific">Selaginella moellendorffii</name>
    <name type="common">Spikemoss</name>
    <dbReference type="NCBI Taxonomy" id="88036"/>
    <lineage>
        <taxon>Eukaryota</taxon>
        <taxon>Viridiplantae</taxon>
        <taxon>Streptophyta</taxon>
        <taxon>Embryophyta</taxon>
        <taxon>Tracheophyta</taxon>
        <taxon>Lycopodiopsida</taxon>
        <taxon>Selaginellales</taxon>
        <taxon>Selaginellaceae</taxon>
        <taxon>Selaginella</taxon>
    </lineage>
</organism>
<dbReference type="InterPro" id="IPR006852">
    <property type="entry name" value="TOD1_MUCI70"/>
</dbReference>
<name>D8R3H2_SELML</name>
<reference evidence="2 3" key="1">
    <citation type="journal article" date="2011" name="Science">
        <title>The Selaginella genome identifies genetic changes associated with the evolution of vascular plants.</title>
        <authorList>
            <person name="Banks J.A."/>
            <person name="Nishiyama T."/>
            <person name="Hasebe M."/>
            <person name="Bowman J.L."/>
            <person name="Gribskov M."/>
            <person name="dePamphilis C."/>
            <person name="Albert V.A."/>
            <person name="Aono N."/>
            <person name="Aoyama T."/>
            <person name="Ambrose B.A."/>
            <person name="Ashton N.W."/>
            <person name="Axtell M.J."/>
            <person name="Barker E."/>
            <person name="Barker M.S."/>
            <person name="Bennetzen J.L."/>
            <person name="Bonawitz N.D."/>
            <person name="Chapple C."/>
            <person name="Cheng C."/>
            <person name="Correa L.G."/>
            <person name="Dacre M."/>
            <person name="DeBarry J."/>
            <person name="Dreyer I."/>
            <person name="Elias M."/>
            <person name="Engstrom E.M."/>
            <person name="Estelle M."/>
            <person name="Feng L."/>
            <person name="Finet C."/>
            <person name="Floyd S.K."/>
            <person name="Frommer W.B."/>
            <person name="Fujita T."/>
            <person name="Gramzow L."/>
            <person name="Gutensohn M."/>
            <person name="Harholt J."/>
            <person name="Hattori M."/>
            <person name="Heyl A."/>
            <person name="Hirai T."/>
            <person name="Hiwatashi Y."/>
            <person name="Ishikawa M."/>
            <person name="Iwata M."/>
            <person name="Karol K.G."/>
            <person name="Koehler B."/>
            <person name="Kolukisaoglu U."/>
            <person name="Kubo M."/>
            <person name="Kurata T."/>
            <person name="Lalonde S."/>
            <person name="Li K."/>
            <person name="Li Y."/>
            <person name="Litt A."/>
            <person name="Lyons E."/>
            <person name="Manning G."/>
            <person name="Maruyama T."/>
            <person name="Michael T.P."/>
            <person name="Mikami K."/>
            <person name="Miyazaki S."/>
            <person name="Morinaga S."/>
            <person name="Murata T."/>
            <person name="Mueller-Roeber B."/>
            <person name="Nelson D.R."/>
            <person name="Obara M."/>
            <person name="Oguri Y."/>
            <person name="Olmstead R.G."/>
            <person name="Onodera N."/>
            <person name="Petersen B.L."/>
            <person name="Pils B."/>
            <person name="Prigge M."/>
            <person name="Rensing S.A."/>
            <person name="Riano-Pachon D.M."/>
            <person name="Roberts A.W."/>
            <person name="Sato Y."/>
            <person name="Scheller H.V."/>
            <person name="Schulz B."/>
            <person name="Schulz C."/>
            <person name="Shakirov E.V."/>
            <person name="Shibagaki N."/>
            <person name="Shinohara N."/>
            <person name="Shippen D.E."/>
            <person name="Soerensen I."/>
            <person name="Sotooka R."/>
            <person name="Sugimoto N."/>
            <person name="Sugita M."/>
            <person name="Sumikawa N."/>
            <person name="Tanurdzic M."/>
            <person name="Theissen G."/>
            <person name="Ulvskov P."/>
            <person name="Wakazuki S."/>
            <person name="Weng J.K."/>
            <person name="Willats W.W."/>
            <person name="Wipf D."/>
            <person name="Wolf P.G."/>
            <person name="Yang L."/>
            <person name="Zimmer A.D."/>
            <person name="Zhu Q."/>
            <person name="Mitros T."/>
            <person name="Hellsten U."/>
            <person name="Loque D."/>
            <person name="Otillar R."/>
            <person name="Salamov A."/>
            <person name="Schmutz J."/>
            <person name="Shapiro H."/>
            <person name="Lindquist E."/>
            <person name="Lucas S."/>
            <person name="Rokhsar D."/>
            <person name="Grigoriev I.V."/>
        </authorList>
    </citation>
    <scope>NUCLEOTIDE SEQUENCE [LARGE SCALE GENOMIC DNA]</scope>
</reference>
<proteinExistence type="predicted"/>
<dbReference type="InterPro" id="IPR048354">
    <property type="entry name" value="TOD1_MUCI70_glycTrfase_dom"/>
</dbReference>
<gene>
    <name evidence="2" type="ORF">SELMODRAFT_33344</name>
</gene>
<dbReference type="PANTHER" id="PTHR12956">
    <property type="entry name" value="ALKALINE CERAMIDASE-RELATED"/>
    <property type="match status" value="1"/>
</dbReference>
<dbReference type="eggNOG" id="ENOG502QU09">
    <property type="taxonomic scope" value="Eukaryota"/>
</dbReference>
<dbReference type="FunCoup" id="D8R3H2">
    <property type="interactions" value="2017"/>
</dbReference>
<dbReference type="Gramene" id="EFJ32941">
    <property type="protein sequence ID" value="EFJ32941"/>
    <property type="gene ID" value="SELMODRAFT_33344"/>
</dbReference>
<evidence type="ECO:0000313" key="2">
    <source>
        <dbReference type="EMBL" id="EFJ32941.1"/>
    </source>
</evidence>
<dbReference type="OMA" id="YEPIGMS"/>
<sequence>NRFVGSQTMAERNSSFQIRENMEVHCGFYGEDPGFDIDEVDTAFLKTCKAVVTTCNFGGGDDIYQPIGMSDASLAKVCYVAFWDEVTLSQMPEDKRPSPDTRMAGLWRVVVVRNLPFNDQRRNGKIPKLLGHRLFPNVRYSIWVDSKYQFRRDPMAVFHALLWSPQAALGISEHGARRCVYREGKAVVAKNKALPAEVDLQLSQYQAEGFPENATFNGHKALAEASVIVREHTPVTNLFMCLWFNEVVRYTARDQLSFPYVLRRFGLLQLNMFPVCTRKALVNSIGHRQKAKPL</sequence>
<dbReference type="OrthoDB" id="1905162at2759"/>
<feature type="domain" description="TOD1/MUCI70 glycosyltransferase-like" evidence="1">
    <location>
        <begin position="1"/>
        <end position="287"/>
    </location>
</feature>
<dbReference type="PANTHER" id="PTHR12956:SF17">
    <property type="entry name" value="OS01G0749100 PROTEIN"/>
    <property type="match status" value="1"/>
</dbReference>